<dbReference type="Gene3D" id="3.40.50.1820">
    <property type="entry name" value="alpha/beta hydrolase"/>
    <property type="match status" value="1"/>
</dbReference>
<protein>
    <submittedName>
        <fullName evidence="2">Uncharacterized protein</fullName>
    </submittedName>
</protein>
<reference evidence="2" key="2">
    <citation type="submission" date="2023-01" db="EMBL/GenBank/DDBJ databases">
        <authorList>
            <person name="Sun Q."/>
            <person name="Evtushenko L."/>
        </authorList>
    </citation>
    <scope>NUCLEOTIDE SEQUENCE</scope>
    <source>
        <strain evidence="2">VKM Ac-1401</strain>
    </source>
</reference>
<keyword evidence="1" id="KW-0472">Membrane</keyword>
<evidence type="ECO:0000313" key="2">
    <source>
        <dbReference type="EMBL" id="GLJ76351.1"/>
    </source>
</evidence>
<sequence>MLGVGVVLGAILMLAIGVVLLVLGVVAAVVVAAVWLVGYVVAWIWFFVQGPRRIPYPFRLHAPVGRRSRTIVFSSLYLSSAPRIVGASARLAGFLLSPLALLASAVGLVAPRWRARPYVAVFTLAGILRKSVNLGRRRGWLRDGHDARVLGYDAFLGEAFPHILDFLRWWRDPDAPHDYRPSPGLVDVPAGLLGLHLEPYPDPLGYPGLAAGALRRRQITGLRQLFVSQREIDDLCDPDLDDRADVALIRVSSRMAGGRRHWIVQFPSTKSWHPRAGVAPNDLTADLVIGAEGEPTVTRAGLEVMRAAGIREGEPVMLAGFSLGGMVAAQVAVRAEAEGFTVTHLVTGGTPLGRVPIPRGVHVLALEHVLDIVPRIEGRENPVRWRNDDTGGAAGGTDAGTDAGAVVGAVVGTDEFVTVLAGPPLPAEFRLGVLHQSTAYADTARTLELDPPDERVAAMLAELRVFFGPDQRLVDHAALRTSTSVVQPSVPFYLHSTVQEGITRGTLRQTLRRIPDVLAVDVYQSRAGFATTILWNADVLVRSLRPWFASVERMAVYRGLLSLLKRRRAVGIHFRLQAKETPGVTWEATVQRMADGQWREIIDLTFDDAESEREFRPVLLPGGDASTVTYYPADAFDPAFDASGAAR</sequence>
<keyword evidence="1" id="KW-0812">Transmembrane</keyword>
<dbReference type="AlphaFoldDB" id="A0A9W6LZZ7"/>
<reference evidence="2" key="1">
    <citation type="journal article" date="2014" name="Int. J. Syst. Evol. Microbiol.">
        <title>Complete genome sequence of Corynebacterium casei LMG S-19264T (=DSM 44701T), isolated from a smear-ripened cheese.</title>
        <authorList>
            <consortium name="US DOE Joint Genome Institute (JGI-PGF)"/>
            <person name="Walter F."/>
            <person name="Albersmeier A."/>
            <person name="Kalinowski J."/>
            <person name="Ruckert C."/>
        </authorList>
    </citation>
    <scope>NUCLEOTIDE SEQUENCE</scope>
    <source>
        <strain evidence="2">VKM Ac-1401</strain>
    </source>
</reference>
<dbReference type="Proteomes" id="UP001142372">
    <property type="component" value="Unassembled WGS sequence"/>
</dbReference>
<evidence type="ECO:0000313" key="3">
    <source>
        <dbReference type="Proteomes" id="UP001142372"/>
    </source>
</evidence>
<dbReference type="SUPFAM" id="SSF53474">
    <property type="entry name" value="alpha/beta-Hydrolases"/>
    <property type="match status" value="1"/>
</dbReference>
<accession>A0A9W6LZZ7</accession>
<feature type="transmembrane region" description="Helical" evidence="1">
    <location>
        <begin position="12"/>
        <end position="45"/>
    </location>
</feature>
<organism evidence="2 3">
    <name type="scientific">Leifsonia poae</name>
    <dbReference type="NCBI Taxonomy" id="110933"/>
    <lineage>
        <taxon>Bacteria</taxon>
        <taxon>Bacillati</taxon>
        <taxon>Actinomycetota</taxon>
        <taxon>Actinomycetes</taxon>
        <taxon>Micrococcales</taxon>
        <taxon>Microbacteriaceae</taxon>
        <taxon>Leifsonia</taxon>
    </lineage>
</organism>
<dbReference type="InterPro" id="IPR029058">
    <property type="entry name" value="AB_hydrolase_fold"/>
</dbReference>
<gene>
    <name evidence="2" type="ORF">GCM10017584_19250</name>
</gene>
<name>A0A9W6LZZ7_9MICO</name>
<evidence type="ECO:0000256" key="1">
    <source>
        <dbReference type="SAM" id="Phobius"/>
    </source>
</evidence>
<feature type="transmembrane region" description="Helical" evidence="1">
    <location>
        <begin position="91"/>
        <end position="109"/>
    </location>
</feature>
<dbReference type="EMBL" id="BSEN01000006">
    <property type="protein sequence ID" value="GLJ76351.1"/>
    <property type="molecule type" value="Genomic_DNA"/>
</dbReference>
<comment type="caution">
    <text evidence="2">The sequence shown here is derived from an EMBL/GenBank/DDBJ whole genome shotgun (WGS) entry which is preliminary data.</text>
</comment>
<keyword evidence="1" id="KW-1133">Transmembrane helix</keyword>
<proteinExistence type="predicted"/>
<keyword evidence="3" id="KW-1185">Reference proteome</keyword>